<dbReference type="EMBL" id="QENQ01000001">
    <property type="protein sequence ID" value="PVX28602.1"/>
    <property type="molecule type" value="Genomic_DNA"/>
</dbReference>
<name>A0A2U0SB34_9SPHN</name>
<dbReference type="PRINTS" id="PR00081">
    <property type="entry name" value="GDHRDH"/>
</dbReference>
<dbReference type="GO" id="GO:0016616">
    <property type="term" value="F:oxidoreductase activity, acting on the CH-OH group of donors, NAD or NADP as acceptor"/>
    <property type="evidence" value="ECO:0007669"/>
    <property type="project" value="TreeGrafter"/>
</dbReference>
<gene>
    <name evidence="3" type="ORF">DD559_04020</name>
</gene>
<keyword evidence="4" id="KW-1185">Reference proteome</keyword>
<evidence type="ECO:0000313" key="4">
    <source>
        <dbReference type="Proteomes" id="UP000245890"/>
    </source>
</evidence>
<dbReference type="AlphaFoldDB" id="A0A2U0SB34"/>
<dbReference type="FunFam" id="3.40.50.720:FF:000084">
    <property type="entry name" value="Short-chain dehydrogenase reductase"/>
    <property type="match status" value="1"/>
</dbReference>
<proteinExistence type="inferred from homology"/>
<dbReference type="PANTHER" id="PTHR42760">
    <property type="entry name" value="SHORT-CHAIN DEHYDROGENASES/REDUCTASES FAMILY MEMBER"/>
    <property type="match status" value="1"/>
</dbReference>
<sequence length="229" mass="23326">MPGRSIIVTGGFGALGRCVARSFAEAGNKVARIDFTAAAPEPLARALDLGGVDLTDTDACARAVASVVQAHGGIDVLVNIAGGFTWERLQDGSVDSWERMFAMNLRTTATMIKAALPWLSASNAGRILNIGAGAALHAAAGMGAYAASKAGVHRLTESLAAELNGGNVTVNAVLPSIIDTPANRADMPDADTSQWVHPQAIADAILFLASDAARAISGGLIPVTRGTPA</sequence>
<dbReference type="InterPro" id="IPR002347">
    <property type="entry name" value="SDR_fam"/>
</dbReference>
<evidence type="ECO:0000256" key="1">
    <source>
        <dbReference type="ARBA" id="ARBA00006484"/>
    </source>
</evidence>
<comment type="caution">
    <text evidence="3">The sequence shown here is derived from an EMBL/GenBank/DDBJ whole genome shotgun (WGS) entry which is preliminary data.</text>
</comment>
<dbReference type="PRINTS" id="PR00080">
    <property type="entry name" value="SDRFAMILY"/>
</dbReference>
<dbReference type="Pfam" id="PF00106">
    <property type="entry name" value="adh_short"/>
    <property type="match status" value="1"/>
</dbReference>
<protein>
    <submittedName>
        <fullName evidence="3">NAD-dependent oxidoreductase</fullName>
    </submittedName>
</protein>
<comment type="similarity">
    <text evidence="1 2">Belongs to the short-chain dehydrogenases/reductases (SDR) family.</text>
</comment>
<dbReference type="PROSITE" id="PS00061">
    <property type="entry name" value="ADH_SHORT"/>
    <property type="match status" value="1"/>
</dbReference>
<dbReference type="Gene3D" id="3.40.50.720">
    <property type="entry name" value="NAD(P)-binding Rossmann-like Domain"/>
    <property type="match status" value="1"/>
</dbReference>
<dbReference type="OrthoDB" id="9810908at2"/>
<dbReference type="InterPro" id="IPR036291">
    <property type="entry name" value="NAD(P)-bd_dom_sf"/>
</dbReference>
<dbReference type="Proteomes" id="UP000245890">
    <property type="component" value="Unassembled WGS sequence"/>
</dbReference>
<evidence type="ECO:0000256" key="2">
    <source>
        <dbReference type="RuleBase" id="RU000363"/>
    </source>
</evidence>
<organism evidence="3 4">
    <name type="scientific">Sphingomonas pokkalii</name>
    <dbReference type="NCBI Taxonomy" id="2175090"/>
    <lineage>
        <taxon>Bacteria</taxon>
        <taxon>Pseudomonadati</taxon>
        <taxon>Pseudomonadota</taxon>
        <taxon>Alphaproteobacteria</taxon>
        <taxon>Sphingomonadales</taxon>
        <taxon>Sphingomonadaceae</taxon>
        <taxon>Sphingomonas</taxon>
    </lineage>
</organism>
<dbReference type="PANTHER" id="PTHR42760:SF135">
    <property type="entry name" value="BLL7886 PROTEIN"/>
    <property type="match status" value="1"/>
</dbReference>
<evidence type="ECO:0000313" key="3">
    <source>
        <dbReference type="EMBL" id="PVX28602.1"/>
    </source>
</evidence>
<reference evidence="3 4" key="1">
    <citation type="submission" date="2018-05" db="EMBL/GenBank/DDBJ databases">
        <title>Description of Sphingomonas pokkalii sp nov, isolated from the rhizosphere of saline tolerant pokkali rice and its draft genome analysis.</title>
        <authorList>
            <person name="Menon R."/>
            <person name="Kumari S."/>
            <person name="Rameshkumar N."/>
        </authorList>
    </citation>
    <scope>NUCLEOTIDE SEQUENCE [LARGE SCALE GENOMIC DNA]</scope>
    <source>
        <strain evidence="3 4">L3B27</strain>
    </source>
</reference>
<dbReference type="SUPFAM" id="SSF51735">
    <property type="entry name" value="NAD(P)-binding Rossmann-fold domains"/>
    <property type="match status" value="1"/>
</dbReference>
<accession>A0A2U0SB34</accession>
<dbReference type="RefSeq" id="WP_116468050.1">
    <property type="nucleotide sequence ID" value="NZ_QENQ01000001.1"/>
</dbReference>
<dbReference type="GO" id="GO:0030497">
    <property type="term" value="P:fatty acid elongation"/>
    <property type="evidence" value="ECO:0007669"/>
    <property type="project" value="TreeGrafter"/>
</dbReference>
<dbReference type="InterPro" id="IPR020904">
    <property type="entry name" value="Sc_DH/Rdtase_CS"/>
</dbReference>